<accession>A0ABT3MX90</accession>
<comment type="caution">
    <text evidence="4">The sequence shown here is derived from an EMBL/GenBank/DDBJ whole genome shotgun (WGS) entry which is preliminary data.</text>
</comment>
<dbReference type="Gene3D" id="2.30.330.10">
    <property type="entry name" value="SpoA-like"/>
    <property type="match status" value="2"/>
</dbReference>
<dbReference type="NCBIfam" id="TIGR02551">
    <property type="entry name" value="SpaO_YscQ"/>
    <property type="match status" value="1"/>
</dbReference>
<keyword evidence="5" id="KW-1185">Reference proteome</keyword>
<protein>
    <submittedName>
        <fullName evidence="4">Type III secretion system cytoplasmic ring protein SctQ</fullName>
    </submittedName>
</protein>
<evidence type="ECO:0000313" key="5">
    <source>
        <dbReference type="Proteomes" id="UP001209854"/>
    </source>
</evidence>
<dbReference type="InterPro" id="IPR001543">
    <property type="entry name" value="FliN-like_C"/>
</dbReference>
<feature type="region of interest" description="Disordered" evidence="2">
    <location>
        <begin position="241"/>
        <end position="266"/>
    </location>
</feature>
<feature type="domain" description="Flagellar motor switch protein FliN-like C-terminal" evidence="3">
    <location>
        <begin position="274"/>
        <end position="342"/>
    </location>
</feature>
<dbReference type="PANTHER" id="PTHR30034">
    <property type="entry name" value="FLAGELLAR MOTOR SWITCH PROTEIN FLIM"/>
    <property type="match status" value="1"/>
</dbReference>
<gene>
    <name evidence="4" type="primary">sctQ</name>
    <name evidence="4" type="ORF">NX722_15515</name>
</gene>
<reference evidence="4 5" key="1">
    <citation type="submission" date="2022-10" db="EMBL/GenBank/DDBJ databases">
        <title>High-quality genome sequences of two octocoral-associated bacteria, Endozoicomonas euniceicola EF212 and Endozoicomonas gorgoniicola PS125.</title>
        <authorList>
            <person name="Chiou Y.-J."/>
            <person name="Chen Y.-H."/>
        </authorList>
    </citation>
    <scope>NUCLEOTIDE SEQUENCE [LARGE SCALE GENOMIC DNA]</scope>
    <source>
        <strain evidence="4 5">PS125</strain>
    </source>
</reference>
<organism evidence="4 5">
    <name type="scientific">Endozoicomonas gorgoniicola</name>
    <dbReference type="NCBI Taxonomy" id="1234144"/>
    <lineage>
        <taxon>Bacteria</taxon>
        <taxon>Pseudomonadati</taxon>
        <taxon>Pseudomonadota</taxon>
        <taxon>Gammaproteobacteria</taxon>
        <taxon>Oceanospirillales</taxon>
        <taxon>Endozoicomonadaceae</taxon>
        <taxon>Endozoicomonas</taxon>
    </lineage>
</organism>
<feature type="domain" description="Flagellar motor switch protein FliN-like C-terminal" evidence="3">
    <location>
        <begin position="169"/>
        <end position="225"/>
    </location>
</feature>
<evidence type="ECO:0000313" key="4">
    <source>
        <dbReference type="EMBL" id="MCW7554001.1"/>
    </source>
</evidence>
<dbReference type="Pfam" id="PF01052">
    <property type="entry name" value="FliMN_C"/>
    <property type="match status" value="2"/>
</dbReference>
<proteinExistence type="inferred from homology"/>
<dbReference type="Proteomes" id="UP001209854">
    <property type="component" value="Unassembled WGS sequence"/>
</dbReference>
<dbReference type="InterPro" id="IPR013385">
    <property type="entry name" value="T3SS_SpaO/YscQ/SpaO"/>
</dbReference>
<dbReference type="PRINTS" id="PR00956">
    <property type="entry name" value="FLGMOTORFLIN"/>
</dbReference>
<dbReference type="InterPro" id="IPR001172">
    <property type="entry name" value="FliN_T3SS_HrcQb"/>
</dbReference>
<name>A0ABT3MX90_9GAMM</name>
<dbReference type="EMBL" id="JAPFCC010000001">
    <property type="protein sequence ID" value="MCW7554001.1"/>
    <property type="molecule type" value="Genomic_DNA"/>
</dbReference>
<dbReference type="RefSeq" id="WP_262563743.1">
    <property type="nucleotide sequence ID" value="NZ_JAPFCC010000001.1"/>
</dbReference>
<dbReference type="SUPFAM" id="SSF101801">
    <property type="entry name" value="Surface presentation of antigens (SPOA)"/>
    <property type="match status" value="2"/>
</dbReference>
<evidence type="ECO:0000256" key="2">
    <source>
        <dbReference type="SAM" id="MobiDB-lite"/>
    </source>
</evidence>
<dbReference type="InterPro" id="IPR036429">
    <property type="entry name" value="SpoA-like_sf"/>
</dbReference>
<evidence type="ECO:0000256" key="1">
    <source>
        <dbReference type="ARBA" id="ARBA00009226"/>
    </source>
</evidence>
<sequence length="345" mass="38639">MSTEPLAYQTLSTAQFELSRLLCHRQSVFTTEINQAEAELELCHQPADTLPSYTFHLELNGHPYQIYAGDSLLDSLLPGKLDHHGLNKLPDDLRIAVLTHTITPILQPLSERLGISWSLQEVKPTDSTNHPATLGMNIRQNTINTRIELLIDDLLLSILKAIPAHHPQQLPDIPFWATLEKGQTRLPFSELKTLEAGDIVFLDQHINDDQVIVRINQRTAFLGEIANTGVSILQRHQTMDEYEQEQALADAENGHEQEGPSEMSPADADVSVDLHDLPVTLMFEVGQQQLTLAELQGIQAGYIFELDRSVQQPVNVRANGKLIGHCELVQIENRLGARITHLHDQ</sequence>
<evidence type="ECO:0000259" key="3">
    <source>
        <dbReference type="Pfam" id="PF01052"/>
    </source>
</evidence>
<dbReference type="PANTHER" id="PTHR30034:SF6">
    <property type="entry name" value="YOP PROTEINS TRANSLOCATION PROTEIN Q"/>
    <property type="match status" value="1"/>
</dbReference>
<comment type="similarity">
    <text evidence="1">Belongs to the FliN/MopA/SpaO family.</text>
</comment>